<feature type="compositionally biased region" description="Low complexity" evidence="1">
    <location>
        <begin position="245"/>
        <end position="256"/>
    </location>
</feature>
<dbReference type="AlphaFoldDB" id="A0A1E4T493"/>
<feature type="domain" description="Brl1/Brr6" evidence="3">
    <location>
        <begin position="266"/>
        <end position="399"/>
    </location>
</feature>
<evidence type="ECO:0000256" key="1">
    <source>
        <dbReference type="SAM" id="MobiDB-lite"/>
    </source>
</evidence>
<feature type="region of interest" description="Disordered" evidence="1">
    <location>
        <begin position="224"/>
        <end position="256"/>
    </location>
</feature>
<sequence length="435" mass="49091">MEQFNLLSLDESLGNDDLLLSGLSLGDQQRLSHNANANIKINIAAQSNHQSRYQWQEDERDVSMNDAPLEDNLQDTQDETMIDAERLYDNKHNHNGKDQDENIFASKSSSLNTPSLGDLFNPTILGAKFAINHQPPPTDVAAESTTSHDIVDVPNIDSQDYESSIRHRNGFVQDPDVEEYTYDLSSNDKQPSKQQSQNQEHQLNQTQPSTNWYSTFVVHHHHYYGGSSNEGSQQQLSTEVSKQRSPFLPHPWSSSSSPSFKMPYLISSYLQILLNSIATIFLLNLGYQMIQTVKHDIKLKIGDQINDSKFEIELCKRQYVANNCDPLTMVPALSKQCAEWESCMRKNPYFTTSYSNLSAEILGSLVNSLLEPIGYKSFALLIGFCGAFYFFNFGCGFFKAKSYYGLGQKKLYLGNSSTSEDDNTGNDSQMVWVGR</sequence>
<dbReference type="InterPro" id="IPR018767">
    <property type="entry name" value="Brl1/Brr6_dom"/>
</dbReference>
<dbReference type="SMART" id="SM01042">
    <property type="entry name" value="Brr6_like_C_C"/>
    <property type="match status" value="1"/>
</dbReference>
<feature type="compositionally biased region" description="Polar residues" evidence="1">
    <location>
        <begin position="226"/>
        <end position="244"/>
    </location>
</feature>
<dbReference type="Proteomes" id="UP000094801">
    <property type="component" value="Unassembled WGS sequence"/>
</dbReference>
<feature type="transmembrane region" description="Helical" evidence="2">
    <location>
        <begin position="378"/>
        <end position="400"/>
    </location>
</feature>
<evidence type="ECO:0000259" key="3">
    <source>
        <dbReference type="SMART" id="SM01042"/>
    </source>
</evidence>
<accession>A0A1E4T493</accession>
<dbReference type="OrthoDB" id="3989741at2759"/>
<name>A0A1E4T493_9ASCO</name>
<dbReference type="Pfam" id="PF10104">
    <property type="entry name" value="Brr6_like_C_C"/>
    <property type="match status" value="1"/>
</dbReference>
<dbReference type="GO" id="GO:0055088">
    <property type="term" value="P:lipid homeostasis"/>
    <property type="evidence" value="ECO:0007669"/>
    <property type="project" value="InterPro"/>
</dbReference>
<dbReference type="PANTHER" id="PTHR28136">
    <property type="entry name" value="NUCLEUS EXPORT PROTEIN BRR6"/>
    <property type="match status" value="1"/>
</dbReference>
<dbReference type="GO" id="GO:0031965">
    <property type="term" value="C:nuclear membrane"/>
    <property type="evidence" value="ECO:0007669"/>
    <property type="project" value="InterPro"/>
</dbReference>
<feature type="region of interest" description="Disordered" evidence="1">
    <location>
        <begin position="182"/>
        <end position="206"/>
    </location>
</feature>
<evidence type="ECO:0000256" key="2">
    <source>
        <dbReference type="SAM" id="Phobius"/>
    </source>
</evidence>
<organism evidence="4 5">
    <name type="scientific">[Candida] arabinofermentans NRRL YB-2248</name>
    <dbReference type="NCBI Taxonomy" id="983967"/>
    <lineage>
        <taxon>Eukaryota</taxon>
        <taxon>Fungi</taxon>
        <taxon>Dikarya</taxon>
        <taxon>Ascomycota</taxon>
        <taxon>Saccharomycotina</taxon>
        <taxon>Pichiomycetes</taxon>
        <taxon>Pichiales</taxon>
        <taxon>Pichiaceae</taxon>
        <taxon>Ogataea</taxon>
        <taxon>Ogataea/Candida clade</taxon>
    </lineage>
</organism>
<feature type="compositionally biased region" description="Low complexity" evidence="1">
    <location>
        <begin position="185"/>
        <end position="206"/>
    </location>
</feature>
<keyword evidence="5" id="KW-1185">Reference proteome</keyword>
<gene>
    <name evidence="4" type="ORF">CANARDRAFT_27749</name>
</gene>
<dbReference type="InterPro" id="IPR040202">
    <property type="entry name" value="Brl1/Brr6"/>
</dbReference>
<keyword evidence="2" id="KW-0472">Membrane</keyword>
<dbReference type="EMBL" id="KV453850">
    <property type="protein sequence ID" value="ODV86555.1"/>
    <property type="molecule type" value="Genomic_DNA"/>
</dbReference>
<protein>
    <recommendedName>
        <fullName evidence="3">Brl1/Brr6 domain-containing protein</fullName>
    </recommendedName>
</protein>
<keyword evidence="2" id="KW-1133">Transmembrane helix</keyword>
<evidence type="ECO:0000313" key="4">
    <source>
        <dbReference type="EMBL" id="ODV86555.1"/>
    </source>
</evidence>
<reference evidence="5" key="1">
    <citation type="submission" date="2016-04" db="EMBL/GenBank/DDBJ databases">
        <title>Comparative genomics of biotechnologically important yeasts.</title>
        <authorList>
            <consortium name="DOE Joint Genome Institute"/>
            <person name="Riley R."/>
            <person name="Haridas S."/>
            <person name="Wolfe K.H."/>
            <person name="Lopes M.R."/>
            <person name="Hittinger C.T."/>
            <person name="Goker M."/>
            <person name="Salamov A."/>
            <person name="Wisecaver J."/>
            <person name="Long T.M."/>
            <person name="Aerts A.L."/>
            <person name="Barry K."/>
            <person name="Choi C."/>
            <person name="Clum A."/>
            <person name="Coughlan A.Y."/>
            <person name="Deshpande S."/>
            <person name="Douglass A.P."/>
            <person name="Hanson S.J."/>
            <person name="Klenk H.-P."/>
            <person name="Labutti K."/>
            <person name="Lapidus A."/>
            <person name="Lindquist E."/>
            <person name="Lipzen A."/>
            <person name="Meier-Kolthoff J.P."/>
            <person name="Ohm R.A."/>
            <person name="Otillar R.P."/>
            <person name="Pangilinan J."/>
            <person name="Peng Y."/>
            <person name="Rokas A."/>
            <person name="Rosa C.A."/>
            <person name="Scheuner C."/>
            <person name="Sibirny A.A."/>
            <person name="Slot J.C."/>
            <person name="Stielow J.B."/>
            <person name="Sun H."/>
            <person name="Kurtzman C.P."/>
            <person name="Blackwell M."/>
            <person name="Grigoriev I.V."/>
            <person name="Jeffries T.W."/>
        </authorList>
    </citation>
    <scope>NUCLEOTIDE SEQUENCE [LARGE SCALE GENOMIC DNA]</scope>
    <source>
        <strain evidence="5">NRRL YB-2248</strain>
    </source>
</reference>
<keyword evidence="2" id="KW-0812">Transmembrane</keyword>
<evidence type="ECO:0000313" key="5">
    <source>
        <dbReference type="Proteomes" id="UP000094801"/>
    </source>
</evidence>
<dbReference type="GO" id="GO:0006998">
    <property type="term" value="P:nuclear envelope organization"/>
    <property type="evidence" value="ECO:0007669"/>
    <property type="project" value="InterPro"/>
</dbReference>
<proteinExistence type="predicted"/>
<dbReference type="PANTHER" id="PTHR28136:SF1">
    <property type="entry name" value="NUCLEUS EXPORT PROTEIN BRL1"/>
    <property type="match status" value="1"/>
</dbReference>